<evidence type="ECO:0000313" key="2">
    <source>
        <dbReference type="EMBL" id="NKE56768.1"/>
    </source>
</evidence>
<sequence length="180" mass="20007">MARSGGCSSPRRCGGCSTGSPTAGLSPERAAELVHQVSRWNSGCCYWCDLAAPAYPEALRRHRDAHEQWQRRQRSITPGTHPYLLDNGTVHRWNCAAAPPARGPGHPGADLHAYAAWHGPLNGDLDRIMAELWEETRVSRRVTEAELDQWLRLRNHHAGSAWCPRCSPELSELSEEQEPG</sequence>
<feature type="compositionally biased region" description="Low complexity" evidence="1">
    <location>
        <begin position="1"/>
        <end position="20"/>
    </location>
</feature>
<organism evidence="2 3">
    <name type="scientific">Lentzea indica</name>
    <dbReference type="NCBI Taxonomy" id="2604800"/>
    <lineage>
        <taxon>Bacteria</taxon>
        <taxon>Bacillati</taxon>
        <taxon>Actinomycetota</taxon>
        <taxon>Actinomycetes</taxon>
        <taxon>Pseudonocardiales</taxon>
        <taxon>Pseudonocardiaceae</taxon>
        <taxon>Lentzea</taxon>
    </lineage>
</organism>
<dbReference type="RefSeq" id="WP_167971777.1">
    <property type="nucleotide sequence ID" value="NZ_VSRL01000019.1"/>
</dbReference>
<name>A0ABX1FCW0_9PSEU</name>
<dbReference type="Proteomes" id="UP001515943">
    <property type="component" value="Unassembled WGS sequence"/>
</dbReference>
<keyword evidence="3" id="KW-1185">Reference proteome</keyword>
<accession>A0ABX1FCW0</accession>
<protein>
    <submittedName>
        <fullName evidence="2">Uncharacterized protein</fullName>
    </submittedName>
</protein>
<evidence type="ECO:0000313" key="3">
    <source>
        <dbReference type="Proteomes" id="UP001515943"/>
    </source>
</evidence>
<dbReference type="EMBL" id="VSRL01000019">
    <property type="protein sequence ID" value="NKE56768.1"/>
    <property type="molecule type" value="Genomic_DNA"/>
</dbReference>
<gene>
    <name evidence="2" type="ORF">FXN61_07945</name>
</gene>
<feature type="region of interest" description="Disordered" evidence="1">
    <location>
        <begin position="1"/>
        <end position="24"/>
    </location>
</feature>
<evidence type="ECO:0000256" key="1">
    <source>
        <dbReference type="SAM" id="MobiDB-lite"/>
    </source>
</evidence>
<comment type="caution">
    <text evidence="2">The sequence shown here is derived from an EMBL/GenBank/DDBJ whole genome shotgun (WGS) entry which is preliminary data.</text>
</comment>
<proteinExistence type="predicted"/>
<reference evidence="2 3" key="1">
    <citation type="submission" date="2019-08" db="EMBL/GenBank/DDBJ databases">
        <title>Lentzea from Indian Himalayas.</title>
        <authorList>
            <person name="Mandal S."/>
            <person name="Mallick Gupta A."/>
            <person name="Maiti P.K."/>
            <person name="Sarkar J."/>
            <person name="Mandal S."/>
        </authorList>
    </citation>
    <scope>NUCLEOTIDE SEQUENCE [LARGE SCALE GENOMIC DNA]</scope>
    <source>
        <strain evidence="2 3">PSKA42</strain>
    </source>
</reference>